<feature type="region of interest" description="Disordered" evidence="5">
    <location>
        <begin position="45"/>
        <end position="87"/>
    </location>
</feature>
<dbReference type="PANTHER" id="PTHR10965:SF9">
    <property type="entry name" value="RIBOSOMAL PROTEIN L38, PUTATIVE, EXPRESSED-RELATED"/>
    <property type="match status" value="1"/>
</dbReference>
<dbReference type="Pfam" id="PF01781">
    <property type="entry name" value="Ribosomal_L38e"/>
    <property type="match status" value="1"/>
</dbReference>
<keyword evidence="7" id="KW-1185">Reference proteome</keyword>
<evidence type="ECO:0000256" key="5">
    <source>
        <dbReference type="SAM" id="MobiDB-lite"/>
    </source>
</evidence>
<feature type="compositionally biased region" description="Basic and acidic residues" evidence="5">
    <location>
        <begin position="45"/>
        <end position="75"/>
    </location>
</feature>
<evidence type="ECO:0000256" key="3">
    <source>
        <dbReference type="ARBA" id="ARBA00023274"/>
    </source>
</evidence>
<dbReference type="PANTHER" id="PTHR10965">
    <property type="entry name" value="60S RIBOSOMAL PROTEIN L38"/>
    <property type="match status" value="1"/>
</dbReference>
<dbReference type="STRING" id="106549.A0A540MI69"/>
<sequence>MSKQIHEIKGFLLTARRKDACNVKIKRTKDAVKFKSAAKDVELRGREALREKNEREPERSRESDLGSDAELHRDPNSWTRLPISSHP</sequence>
<protein>
    <submittedName>
        <fullName evidence="6">Uncharacterized protein</fullName>
    </submittedName>
</protein>
<evidence type="ECO:0000313" key="7">
    <source>
        <dbReference type="Proteomes" id="UP000315295"/>
    </source>
</evidence>
<keyword evidence="2 4" id="KW-0689">Ribosomal protein</keyword>
<comment type="caution">
    <text evidence="6">The sequence shown here is derived from an EMBL/GenBank/DDBJ whole genome shotgun (WGS) entry which is preliminary data.</text>
</comment>
<evidence type="ECO:0000313" key="6">
    <source>
        <dbReference type="EMBL" id="TQD98433.1"/>
    </source>
</evidence>
<dbReference type="GO" id="GO:0022625">
    <property type="term" value="C:cytosolic large ribosomal subunit"/>
    <property type="evidence" value="ECO:0007669"/>
    <property type="project" value="TreeGrafter"/>
</dbReference>
<evidence type="ECO:0000256" key="1">
    <source>
        <dbReference type="ARBA" id="ARBA00007803"/>
    </source>
</evidence>
<dbReference type="Proteomes" id="UP000315295">
    <property type="component" value="Unassembled WGS sequence"/>
</dbReference>
<keyword evidence="3 4" id="KW-0687">Ribonucleoprotein</keyword>
<gene>
    <name evidence="6" type="ORF">C1H46_016034</name>
</gene>
<proteinExistence type="inferred from homology"/>
<name>A0A540MI69_MALBA</name>
<dbReference type="Gene3D" id="3.30.720.90">
    <property type="match status" value="1"/>
</dbReference>
<evidence type="ECO:0000256" key="4">
    <source>
        <dbReference type="RuleBase" id="RU003445"/>
    </source>
</evidence>
<dbReference type="GO" id="GO:0006412">
    <property type="term" value="P:translation"/>
    <property type="evidence" value="ECO:0007669"/>
    <property type="project" value="InterPro"/>
</dbReference>
<dbReference type="GO" id="GO:0003735">
    <property type="term" value="F:structural constituent of ribosome"/>
    <property type="evidence" value="ECO:0007669"/>
    <property type="project" value="InterPro"/>
</dbReference>
<dbReference type="GO" id="GO:0022618">
    <property type="term" value="P:protein-RNA complex assembly"/>
    <property type="evidence" value="ECO:0007669"/>
    <property type="project" value="TreeGrafter"/>
</dbReference>
<comment type="similarity">
    <text evidence="1 4">Belongs to the eukaryotic ribosomal protein eL38 family.</text>
</comment>
<dbReference type="InterPro" id="IPR002675">
    <property type="entry name" value="Ribosomal_eL38"/>
</dbReference>
<dbReference type="AlphaFoldDB" id="A0A540MI69"/>
<evidence type="ECO:0000256" key="2">
    <source>
        <dbReference type="ARBA" id="ARBA00022980"/>
    </source>
</evidence>
<accession>A0A540MI69</accession>
<organism evidence="6 7">
    <name type="scientific">Malus baccata</name>
    <name type="common">Siberian crab apple</name>
    <name type="synonym">Pyrus baccata</name>
    <dbReference type="NCBI Taxonomy" id="106549"/>
    <lineage>
        <taxon>Eukaryota</taxon>
        <taxon>Viridiplantae</taxon>
        <taxon>Streptophyta</taxon>
        <taxon>Embryophyta</taxon>
        <taxon>Tracheophyta</taxon>
        <taxon>Spermatophyta</taxon>
        <taxon>Magnoliopsida</taxon>
        <taxon>eudicotyledons</taxon>
        <taxon>Gunneridae</taxon>
        <taxon>Pentapetalae</taxon>
        <taxon>rosids</taxon>
        <taxon>fabids</taxon>
        <taxon>Rosales</taxon>
        <taxon>Rosaceae</taxon>
        <taxon>Amygdaloideae</taxon>
        <taxon>Maleae</taxon>
        <taxon>Malus</taxon>
    </lineage>
</organism>
<dbReference type="EMBL" id="VIEB01000253">
    <property type="protein sequence ID" value="TQD98433.1"/>
    <property type="molecule type" value="Genomic_DNA"/>
</dbReference>
<reference evidence="6 7" key="1">
    <citation type="journal article" date="2019" name="G3 (Bethesda)">
        <title>Sequencing of a Wild Apple (Malus baccata) Genome Unravels the Differences Between Cultivated and Wild Apple Species Regarding Disease Resistance and Cold Tolerance.</title>
        <authorList>
            <person name="Chen X."/>
        </authorList>
    </citation>
    <scope>NUCLEOTIDE SEQUENCE [LARGE SCALE GENOMIC DNA]</scope>
    <source>
        <strain evidence="7">cv. Shandingzi</strain>
        <tissue evidence="6">Leaves</tissue>
    </source>
</reference>
<dbReference type="InterPro" id="IPR038464">
    <property type="entry name" value="Ribosomal_eL38_sf"/>
</dbReference>